<keyword evidence="2" id="KW-0347">Helicase</keyword>
<dbReference type="GO" id="GO:0004386">
    <property type="term" value="F:helicase activity"/>
    <property type="evidence" value="ECO:0007669"/>
    <property type="project" value="UniProtKB-KW"/>
</dbReference>
<evidence type="ECO:0000256" key="1">
    <source>
        <dbReference type="SAM" id="MobiDB-lite"/>
    </source>
</evidence>
<dbReference type="OrthoDB" id="6103986at2759"/>
<keyword evidence="2" id="KW-0067">ATP-binding</keyword>
<feature type="region of interest" description="Disordered" evidence="1">
    <location>
        <begin position="84"/>
        <end position="190"/>
    </location>
</feature>
<dbReference type="EMBL" id="VWPQ01000608">
    <property type="protein sequence ID" value="NXY41540.1"/>
    <property type="molecule type" value="Genomic_DNA"/>
</dbReference>
<sequence>FYKDCSDSESEDTTTTHLALLKLDERLHLKLDLEASGLLLQLRQKWQSLFLRRVRAPSRPWSQSDETTIRAIVAVSCAEERAAGLQQPSGASQRPRSMSPELLLSSPWRPTSSTKSSADTELSDDSSNAEKVFMKSLPPPLHHPKNHKEKNLLHCKQTSGDGSDQPSMKSTDNRSCPDPCATLCSPVSEK</sequence>
<evidence type="ECO:0000313" key="3">
    <source>
        <dbReference type="Proteomes" id="UP000519239"/>
    </source>
</evidence>
<reference evidence="2 3" key="1">
    <citation type="submission" date="2019-09" db="EMBL/GenBank/DDBJ databases">
        <title>Bird 10,000 Genomes (B10K) Project - Family phase.</title>
        <authorList>
            <person name="Zhang G."/>
        </authorList>
    </citation>
    <scope>NUCLEOTIDE SEQUENCE [LARGE SCALE GENOMIC DNA]</scope>
    <source>
        <strain evidence="2">B10K-CU-031-02</strain>
        <tissue evidence="2">Muscle</tissue>
    </source>
</reference>
<feature type="compositionally biased region" description="Polar residues" evidence="1">
    <location>
        <begin position="86"/>
        <end position="96"/>
    </location>
</feature>
<keyword evidence="3" id="KW-1185">Reference proteome</keyword>
<feature type="non-terminal residue" evidence="2">
    <location>
        <position position="190"/>
    </location>
</feature>
<proteinExistence type="predicted"/>
<keyword evidence="2" id="KW-0378">Hydrolase</keyword>
<accession>A0A7L4JL51</accession>
<protein>
    <submittedName>
        <fullName evidence="2">YTDC2 helicase</fullName>
    </submittedName>
</protein>
<dbReference type="Proteomes" id="UP000519239">
    <property type="component" value="Unassembled WGS sequence"/>
</dbReference>
<gene>
    <name evidence="2" type="primary">Ythdc2_0</name>
    <name evidence="2" type="ORF">CEUAER_R06568</name>
</gene>
<feature type="compositionally biased region" description="Polar residues" evidence="1">
    <location>
        <begin position="156"/>
        <end position="174"/>
    </location>
</feature>
<comment type="caution">
    <text evidence="2">The sequence shown here is derived from an EMBL/GenBank/DDBJ whole genome shotgun (WGS) entry which is preliminary data.</text>
</comment>
<dbReference type="AlphaFoldDB" id="A0A7L4JL51"/>
<feature type="non-terminal residue" evidence="2">
    <location>
        <position position="1"/>
    </location>
</feature>
<keyword evidence="2" id="KW-0547">Nucleotide-binding</keyword>
<evidence type="ECO:0000313" key="2">
    <source>
        <dbReference type="EMBL" id="NXY41540.1"/>
    </source>
</evidence>
<organism evidence="2 3">
    <name type="scientific">Ceuthmochares aereus</name>
    <dbReference type="NCBI Taxonomy" id="1961834"/>
    <lineage>
        <taxon>Eukaryota</taxon>
        <taxon>Metazoa</taxon>
        <taxon>Chordata</taxon>
        <taxon>Craniata</taxon>
        <taxon>Vertebrata</taxon>
        <taxon>Euteleostomi</taxon>
        <taxon>Archelosauria</taxon>
        <taxon>Archosauria</taxon>
        <taxon>Dinosauria</taxon>
        <taxon>Saurischia</taxon>
        <taxon>Theropoda</taxon>
        <taxon>Coelurosauria</taxon>
        <taxon>Aves</taxon>
        <taxon>Neognathae</taxon>
        <taxon>Neoaves</taxon>
        <taxon>Otidimorphae</taxon>
        <taxon>Cuculiformes</taxon>
        <taxon>Cuculidae</taxon>
        <taxon>Ceuthmochares</taxon>
    </lineage>
</organism>
<feature type="compositionally biased region" description="Polar residues" evidence="1">
    <location>
        <begin position="108"/>
        <end position="120"/>
    </location>
</feature>
<name>A0A7L4JL51_9AVES</name>